<feature type="compositionally biased region" description="Basic residues" evidence="1">
    <location>
        <begin position="8"/>
        <end position="21"/>
    </location>
</feature>
<name>D7FHD1_ECTSI</name>
<dbReference type="GO" id="GO:0005524">
    <property type="term" value="F:ATP binding"/>
    <property type="evidence" value="ECO:0007669"/>
    <property type="project" value="InterPro"/>
</dbReference>
<dbReference type="Gene3D" id="1.20.58.760">
    <property type="entry name" value="Peptidase M41"/>
    <property type="match status" value="1"/>
</dbReference>
<dbReference type="EMBL" id="FN649734">
    <property type="protein sequence ID" value="CBJ28498.1"/>
    <property type="molecule type" value="Genomic_DNA"/>
</dbReference>
<sequence length="665" mass="70839">MNALPHLHSGRRHVSGSKRSRLSATTTTMAIGFLVGSSCSSNSRWSGGGGADAFVLPSAPRSLGQRGRQHREDQRWDHRRRAGFPPGVSSAGRRSAGRVCSSLGNTEDETAAASKKAFDDILEKGNTEECLNLLRRSGSKLEIGMAEASKLLNVMSGELKLDLKKENPHDNLTNTYNALKAAGLLRGFGSIDFSKGPSSQSRDVSAEKLLSLSGVEKQNLAPGRPTGSWLAAGVGVFGAEYLAGILMGLDPLQTVIPWTLGLIFADRLLLNGALSESLTRLIVPAYRERIIRHEAGHFLVAYLLGCPVQACLLDPFVLGSGLTGAQGGTVFADPVLSKQMADGKLTKSSIDRFSIVLMGGIAAEAINYGNSEGGSADEGVMIGILSTIAPPFDREQIKSQALWAATQAVLLIQEHKEAYEVLVNALESGAELGECVTIVEAELAKRELPGDVRRARRQPASPADEMRSMLVRRMSQTNRSEQERRAKEAAGAAARERASATRAATLELEQELAEKDTAMLDLQRRVEDLERMLESGATIGPKALKDDSGGVWMNDLKSLREDITATSEKNKVAAAALDAVLSDEPTTPVTSSSSLSTSAATPSSQPLAAAAAAAAAASPEESAPVLSPEEARKAEILQDIDRKTAKNAKKMAEVEARLRSLEEKQ</sequence>
<feature type="region of interest" description="Disordered" evidence="1">
    <location>
        <begin position="474"/>
        <end position="493"/>
    </location>
</feature>
<feature type="compositionally biased region" description="Basic and acidic residues" evidence="1">
    <location>
        <begin position="480"/>
        <end position="493"/>
    </location>
</feature>
<dbReference type="InParanoid" id="D7FHD1"/>
<dbReference type="PANTHER" id="PTHR33471:SF7">
    <property type="entry name" value="ATP-DEPENDENT ZINC METALLOPROTEASE-RELATED"/>
    <property type="match status" value="1"/>
</dbReference>
<dbReference type="AlphaFoldDB" id="D7FHD1"/>
<keyword evidence="3" id="KW-1185">Reference proteome</keyword>
<evidence type="ECO:0000313" key="3">
    <source>
        <dbReference type="Proteomes" id="UP000002630"/>
    </source>
</evidence>
<dbReference type="Proteomes" id="UP000002630">
    <property type="component" value="Linkage Group LG09"/>
</dbReference>
<feature type="compositionally biased region" description="Low complexity" evidence="1">
    <location>
        <begin position="582"/>
        <end position="628"/>
    </location>
</feature>
<reference evidence="2 3" key="1">
    <citation type="journal article" date="2010" name="Nature">
        <title>The Ectocarpus genome and the independent evolution of multicellularity in brown algae.</title>
        <authorList>
            <person name="Cock J.M."/>
            <person name="Sterck L."/>
            <person name="Rouze P."/>
            <person name="Scornet D."/>
            <person name="Allen A.E."/>
            <person name="Amoutzias G."/>
            <person name="Anthouard V."/>
            <person name="Artiguenave F."/>
            <person name="Aury J.M."/>
            <person name="Badger J.H."/>
            <person name="Beszteri B."/>
            <person name="Billiau K."/>
            <person name="Bonnet E."/>
            <person name="Bothwell J.H."/>
            <person name="Bowler C."/>
            <person name="Boyen C."/>
            <person name="Brownlee C."/>
            <person name="Carrano C.J."/>
            <person name="Charrier B."/>
            <person name="Cho G.Y."/>
            <person name="Coelho S.M."/>
            <person name="Collen J."/>
            <person name="Corre E."/>
            <person name="Da Silva C."/>
            <person name="Delage L."/>
            <person name="Delaroque N."/>
            <person name="Dittami S.M."/>
            <person name="Doulbeau S."/>
            <person name="Elias M."/>
            <person name="Farnham G."/>
            <person name="Gachon C.M."/>
            <person name="Gschloessl B."/>
            <person name="Heesch S."/>
            <person name="Jabbari K."/>
            <person name="Jubin C."/>
            <person name="Kawai H."/>
            <person name="Kimura K."/>
            <person name="Kloareg B."/>
            <person name="Kupper F.C."/>
            <person name="Lang D."/>
            <person name="Le Bail A."/>
            <person name="Leblanc C."/>
            <person name="Lerouge P."/>
            <person name="Lohr M."/>
            <person name="Lopez P.J."/>
            <person name="Martens C."/>
            <person name="Maumus F."/>
            <person name="Michel G."/>
            <person name="Miranda-Saavedra D."/>
            <person name="Morales J."/>
            <person name="Moreau H."/>
            <person name="Motomura T."/>
            <person name="Nagasato C."/>
            <person name="Napoli C.A."/>
            <person name="Nelson D.R."/>
            <person name="Nyvall-Collen P."/>
            <person name="Peters A.F."/>
            <person name="Pommier C."/>
            <person name="Potin P."/>
            <person name="Poulain J."/>
            <person name="Quesneville H."/>
            <person name="Read B."/>
            <person name="Rensing S.A."/>
            <person name="Ritter A."/>
            <person name="Rousvoal S."/>
            <person name="Samanta M."/>
            <person name="Samson G."/>
            <person name="Schroeder D.C."/>
            <person name="Segurens B."/>
            <person name="Strittmatter M."/>
            <person name="Tonon T."/>
            <person name="Tregear J.W."/>
            <person name="Valentin K."/>
            <person name="von Dassow P."/>
            <person name="Yamagishi T."/>
            <person name="Van de Peer Y."/>
            <person name="Wincker P."/>
        </authorList>
    </citation>
    <scope>NUCLEOTIDE SEQUENCE [LARGE SCALE GENOMIC DNA]</scope>
    <source>
        <strain evidence="3">Ec32 / CCAP1310/4</strain>
    </source>
</reference>
<dbReference type="EMBL" id="FN647757">
    <property type="protein sequence ID" value="CBJ28498.1"/>
    <property type="molecule type" value="Genomic_DNA"/>
</dbReference>
<organism evidence="2 3">
    <name type="scientific">Ectocarpus siliculosus</name>
    <name type="common">Brown alga</name>
    <name type="synonym">Conferva siliculosa</name>
    <dbReference type="NCBI Taxonomy" id="2880"/>
    <lineage>
        <taxon>Eukaryota</taxon>
        <taxon>Sar</taxon>
        <taxon>Stramenopiles</taxon>
        <taxon>Ochrophyta</taxon>
        <taxon>PX clade</taxon>
        <taxon>Phaeophyceae</taxon>
        <taxon>Ectocarpales</taxon>
        <taxon>Ectocarpaceae</taxon>
        <taxon>Ectocarpus</taxon>
    </lineage>
</organism>
<dbReference type="GO" id="GO:0006508">
    <property type="term" value="P:proteolysis"/>
    <property type="evidence" value="ECO:0007669"/>
    <property type="project" value="InterPro"/>
</dbReference>
<dbReference type="SUPFAM" id="SSF140990">
    <property type="entry name" value="FtsH protease domain-like"/>
    <property type="match status" value="1"/>
</dbReference>
<evidence type="ECO:0000313" key="2">
    <source>
        <dbReference type="EMBL" id="CBJ28498.1"/>
    </source>
</evidence>
<gene>
    <name evidence="2" type="ORF">Esi_0107_0040</name>
</gene>
<proteinExistence type="predicted"/>
<dbReference type="PANTHER" id="PTHR33471">
    <property type="entry name" value="ATP-DEPENDENT ZINC METALLOPROTEASE-RELATED"/>
    <property type="match status" value="1"/>
</dbReference>
<dbReference type="STRING" id="2880.D7FHD1"/>
<dbReference type="InterPro" id="IPR037219">
    <property type="entry name" value="Peptidase_M41-like"/>
</dbReference>
<feature type="region of interest" description="Disordered" evidence="1">
    <location>
        <begin position="582"/>
        <end position="632"/>
    </location>
</feature>
<dbReference type="eggNOG" id="ENOG502QRAA">
    <property type="taxonomic scope" value="Eukaryota"/>
</dbReference>
<evidence type="ECO:0008006" key="4">
    <source>
        <dbReference type="Google" id="ProtNLM"/>
    </source>
</evidence>
<accession>D7FHD1</accession>
<evidence type="ECO:0000256" key="1">
    <source>
        <dbReference type="SAM" id="MobiDB-lite"/>
    </source>
</evidence>
<dbReference type="GO" id="GO:0004176">
    <property type="term" value="F:ATP-dependent peptidase activity"/>
    <property type="evidence" value="ECO:0007669"/>
    <property type="project" value="InterPro"/>
</dbReference>
<dbReference type="GO" id="GO:0004222">
    <property type="term" value="F:metalloendopeptidase activity"/>
    <property type="evidence" value="ECO:0007669"/>
    <property type="project" value="InterPro"/>
</dbReference>
<dbReference type="OrthoDB" id="66620at2759"/>
<feature type="region of interest" description="Disordered" evidence="1">
    <location>
        <begin position="58"/>
        <end position="96"/>
    </location>
</feature>
<feature type="region of interest" description="Disordered" evidence="1">
    <location>
        <begin position="1"/>
        <end position="23"/>
    </location>
</feature>
<protein>
    <recommendedName>
        <fullName evidence="4">Peptidase M41 domain-containing protein</fullName>
    </recommendedName>
</protein>